<dbReference type="GO" id="GO:0005739">
    <property type="term" value="C:mitochondrion"/>
    <property type="evidence" value="ECO:0007669"/>
    <property type="project" value="TreeGrafter"/>
</dbReference>
<comment type="similarity">
    <text evidence="1">Belongs to the thioredoxin family.</text>
</comment>
<dbReference type="PANTHER" id="PTHR43601">
    <property type="entry name" value="THIOREDOXIN, MITOCHONDRIAL"/>
    <property type="match status" value="1"/>
</dbReference>
<dbReference type="SUPFAM" id="SSF52833">
    <property type="entry name" value="Thioredoxin-like"/>
    <property type="match status" value="1"/>
</dbReference>
<accession>A0AAN8PFH3</accession>
<evidence type="ECO:0000313" key="7">
    <source>
        <dbReference type="Proteomes" id="UP001372834"/>
    </source>
</evidence>
<keyword evidence="2" id="KW-0812">Transmembrane</keyword>
<dbReference type="InterPro" id="IPR036249">
    <property type="entry name" value="Thioredoxin-like_sf"/>
</dbReference>
<dbReference type="Gene3D" id="3.40.30.10">
    <property type="entry name" value="Glutaredoxin"/>
    <property type="match status" value="1"/>
</dbReference>
<dbReference type="EMBL" id="JAWJWF010000001">
    <property type="protein sequence ID" value="KAK6642286.1"/>
    <property type="molecule type" value="Genomic_DNA"/>
</dbReference>
<feature type="transmembrane region" description="Helical" evidence="2">
    <location>
        <begin position="36"/>
        <end position="56"/>
    </location>
</feature>
<proteinExistence type="inferred from homology"/>
<evidence type="ECO:0000313" key="4">
    <source>
        <dbReference type="EMBL" id="KAK6621382.1"/>
    </source>
</evidence>
<evidence type="ECO:0000256" key="2">
    <source>
        <dbReference type="SAM" id="Phobius"/>
    </source>
</evidence>
<dbReference type="Proteomes" id="UP001359485">
    <property type="component" value="Unassembled WGS sequence"/>
</dbReference>
<gene>
    <name evidence="4" type="ORF">RUM43_011688</name>
    <name evidence="5" type="ORF">RUM44_014009</name>
</gene>
<keyword evidence="6" id="KW-1185">Reference proteome</keyword>
<protein>
    <recommendedName>
        <fullName evidence="3">Thioredoxin domain-containing protein</fullName>
    </recommendedName>
</protein>
<dbReference type="GO" id="GO:0045454">
    <property type="term" value="P:cell redox homeostasis"/>
    <property type="evidence" value="ECO:0007669"/>
    <property type="project" value="TreeGrafter"/>
</dbReference>
<sequence length="170" mass="18917">MTSVIFGVGIGLVILIAVWLVAICVGLLSLRTKRNIGNITILIAALFTIIFALIPLDTKTPTPHVYRSNDDFVEHVINSEFPVVVNFHADWCEPCKKLTPTLKEMIEPLTNIDLAVVDVEKHPELVESFEVKAVPAVVALRNGQVVDKFIGLVEKDMITKLMDKLDTRKK</sequence>
<keyword evidence="2" id="KW-0472">Membrane</keyword>
<feature type="domain" description="Thioredoxin" evidence="3">
    <location>
        <begin position="42"/>
        <end position="167"/>
    </location>
</feature>
<dbReference type="Proteomes" id="UP001372834">
    <property type="component" value="Unassembled WGS sequence"/>
</dbReference>
<evidence type="ECO:0000256" key="1">
    <source>
        <dbReference type="ARBA" id="ARBA00008987"/>
    </source>
</evidence>
<feature type="transmembrane region" description="Helical" evidence="2">
    <location>
        <begin position="6"/>
        <end position="29"/>
    </location>
</feature>
<dbReference type="EMBL" id="JAWJWE010000039">
    <property type="protein sequence ID" value="KAK6621382.1"/>
    <property type="molecule type" value="Genomic_DNA"/>
</dbReference>
<dbReference type="CDD" id="cd02947">
    <property type="entry name" value="TRX_family"/>
    <property type="match status" value="1"/>
</dbReference>
<dbReference type="AlphaFoldDB" id="A0AAN8PFH3"/>
<dbReference type="PROSITE" id="PS51352">
    <property type="entry name" value="THIOREDOXIN_2"/>
    <property type="match status" value="1"/>
</dbReference>
<dbReference type="InterPro" id="IPR013766">
    <property type="entry name" value="Thioredoxin_domain"/>
</dbReference>
<keyword evidence="2" id="KW-1133">Transmembrane helix</keyword>
<evidence type="ECO:0000313" key="5">
    <source>
        <dbReference type="EMBL" id="KAK6642286.1"/>
    </source>
</evidence>
<evidence type="ECO:0000259" key="3">
    <source>
        <dbReference type="PROSITE" id="PS51352"/>
    </source>
</evidence>
<dbReference type="PANTHER" id="PTHR43601:SF5">
    <property type="entry name" value="EG:132E8.3 PROTEIN"/>
    <property type="match status" value="1"/>
</dbReference>
<dbReference type="PROSITE" id="PS00194">
    <property type="entry name" value="THIOREDOXIN_1"/>
    <property type="match status" value="1"/>
</dbReference>
<evidence type="ECO:0000313" key="6">
    <source>
        <dbReference type="Proteomes" id="UP001359485"/>
    </source>
</evidence>
<dbReference type="Pfam" id="PF00085">
    <property type="entry name" value="Thioredoxin"/>
    <property type="match status" value="1"/>
</dbReference>
<reference evidence="4 7" key="1">
    <citation type="submission" date="2023-10" db="EMBL/GenBank/DDBJ databases">
        <title>Genomes of two closely related lineages of the louse Polyplax serrata with different host specificities.</title>
        <authorList>
            <person name="Martinu J."/>
            <person name="Tarabai H."/>
            <person name="Stefka J."/>
            <person name="Hypsa V."/>
        </authorList>
    </citation>
    <scope>NUCLEOTIDE SEQUENCE [LARGE SCALE GENOMIC DNA]</scope>
    <source>
        <strain evidence="5">98ZLc_SE</strain>
        <strain evidence="4">HR10_N</strain>
    </source>
</reference>
<organism evidence="4 7">
    <name type="scientific">Polyplax serrata</name>
    <name type="common">Common mouse louse</name>
    <dbReference type="NCBI Taxonomy" id="468196"/>
    <lineage>
        <taxon>Eukaryota</taxon>
        <taxon>Metazoa</taxon>
        <taxon>Ecdysozoa</taxon>
        <taxon>Arthropoda</taxon>
        <taxon>Hexapoda</taxon>
        <taxon>Insecta</taxon>
        <taxon>Pterygota</taxon>
        <taxon>Neoptera</taxon>
        <taxon>Paraneoptera</taxon>
        <taxon>Psocodea</taxon>
        <taxon>Troctomorpha</taxon>
        <taxon>Phthiraptera</taxon>
        <taxon>Anoplura</taxon>
        <taxon>Polyplacidae</taxon>
        <taxon>Polyplax</taxon>
    </lineage>
</organism>
<dbReference type="InterPro" id="IPR017937">
    <property type="entry name" value="Thioredoxin_CS"/>
</dbReference>
<comment type="caution">
    <text evidence="4">The sequence shown here is derived from an EMBL/GenBank/DDBJ whole genome shotgun (WGS) entry which is preliminary data.</text>
</comment>
<name>A0AAN8PFH3_POLSC</name>